<keyword evidence="1" id="KW-0812">Transmembrane</keyword>
<keyword evidence="1" id="KW-1133">Transmembrane helix</keyword>
<organism evidence="2">
    <name type="scientific">Rhizophora mucronata</name>
    <name type="common">Asiatic mangrove</name>
    <dbReference type="NCBI Taxonomy" id="61149"/>
    <lineage>
        <taxon>Eukaryota</taxon>
        <taxon>Viridiplantae</taxon>
        <taxon>Streptophyta</taxon>
        <taxon>Embryophyta</taxon>
        <taxon>Tracheophyta</taxon>
        <taxon>Spermatophyta</taxon>
        <taxon>Magnoliopsida</taxon>
        <taxon>eudicotyledons</taxon>
        <taxon>Gunneridae</taxon>
        <taxon>Pentapetalae</taxon>
        <taxon>rosids</taxon>
        <taxon>fabids</taxon>
        <taxon>Malpighiales</taxon>
        <taxon>Rhizophoraceae</taxon>
        <taxon>Rhizophora</taxon>
    </lineage>
</organism>
<proteinExistence type="predicted"/>
<keyword evidence="1" id="KW-0472">Membrane</keyword>
<dbReference type="EMBL" id="GGEC01080285">
    <property type="protein sequence ID" value="MBX60769.1"/>
    <property type="molecule type" value="Transcribed_RNA"/>
</dbReference>
<name>A0A2P2Q1I6_RHIMU</name>
<dbReference type="AlphaFoldDB" id="A0A2P2Q1I6"/>
<evidence type="ECO:0000313" key="2">
    <source>
        <dbReference type="EMBL" id="MBX60769.1"/>
    </source>
</evidence>
<sequence length="34" mass="4038">MTSSFFLTGLSRGFFVMFFYDSFFFCMLIFLSTV</sequence>
<evidence type="ECO:0000256" key="1">
    <source>
        <dbReference type="SAM" id="Phobius"/>
    </source>
</evidence>
<feature type="transmembrane region" description="Helical" evidence="1">
    <location>
        <begin position="12"/>
        <end position="31"/>
    </location>
</feature>
<accession>A0A2P2Q1I6</accession>
<protein>
    <submittedName>
        <fullName evidence="2">Uncharacterized protein</fullName>
    </submittedName>
</protein>
<reference evidence="2" key="1">
    <citation type="submission" date="2018-02" db="EMBL/GenBank/DDBJ databases">
        <title>Rhizophora mucronata_Transcriptome.</title>
        <authorList>
            <person name="Meera S.P."/>
            <person name="Sreeshan A."/>
            <person name="Augustine A."/>
        </authorList>
    </citation>
    <scope>NUCLEOTIDE SEQUENCE</scope>
    <source>
        <tissue evidence="2">Leaf</tissue>
    </source>
</reference>